<dbReference type="GO" id="GO:0006515">
    <property type="term" value="P:protein quality control for misfolded or incompletely synthesized proteins"/>
    <property type="evidence" value="ECO:0007669"/>
    <property type="project" value="TreeGrafter"/>
</dbReference>
<dbReference type="Gene3D" id="3.90.226.10">
    <property type="entry name" value="2-enoyl-CoA Hydratase, Chain A, domain 1"/>
    <property type="match status" value="1"/>
</dbReference>
<evidence type="ECO:0000256" key="1">
    <source>
        <dbReference type="ARBA" id="ARBA00007039"/>
    </source>
</evidence>
<dbReference type="InterPro" id="IPR001907">
    <property type="entry name" value="ClpP"/>
</dbReference>
<dbReference type="SUPFAM" id="SSF52096">
    <property type="entry name" value="ClpP/crotonase"/>
    <property type="match status" value="1"/>
</dbReference>
<keyword evidence="2" id="KW-0378">Hydrolase</keyword>
<accession>A0A6J7X578</accession>
<keyword evidence="2" id="KW-0645">Protease</keyword>
<protein>
    <submittedName>
        <fullName evidence="2">ClpP Protease subunit of ATP-dependent Clp proteases</fullName>
    </submittedName>
</protein>
<dbReference type="CDD" id="cd07016">
    <property type="entry name" value="S14_ClpP_1"/>
    <property type="match status" value="1"/>
</dbReference>
<gene>
    <name evidence="2" type="ORF">UFOVP755_31</name>
</gene>
<dbReference type="PANTHER" id="PTHR10381">
    <property type="entry name" value="ATP-DEPENDENT CLP PROTEASE PROTEOLYTIC SUBUNIT"/>
    <property type="match status" value="1"/>
</dbReference>
<proteinExistence type="inferred from homology"/>
<dbReference type="InterPro" id="IPR023562">
    <property type="entry name" value="ClpP/TepA"/>
</dbReference>
<comment type="similarity">
    <text evidence="1">Belongs to the peptidase S14 family.</text>
</comment>
<reference evidence="2" key="1">
    <citation type="submission" date="2020-05" db="EMBL/GenBank/DDBJ databases">
        <authorList>
            <person name="Chiriac C."/>
            <person name="Salcher M."/>
            <person name="Ghai R."/>
            <person name="Kavagutti S V."/>
        </authorList>
    </citation>
    <scope>NUCLEOTIDE SEQUENCE</scope>
</reference>
<dbReference type="Pfam" id="PF00574">
    <property type="entry name" value="CLP_protease"/>
    <property type="match status" value="1"/>
</dbReference>
<dbReference type="EMBL" id="LR798356">
    <property type="protein sequence ID" value="CAB5226017.1"/>
    <property type="molecule type" value="Genomic_DNA"/>
</dbReference>
<dbReference type="GO" id="GO:0051117">
    <property type="term" value="F:ATPase binding"/>
    <property type="evidence" value="ECO:0007669"/>
    <property type="project" value="TreeGrafter"/>
</dbReference>
<dbReference type="GO" id="GO:0004176">
    <property type="term" value="F:ATP-dependent peptidase activity"/>
    <property type="evidence" value="ECO:0007669"/>
    <property type="project" value="InterPro"/>
</dbReference>
<dbReference type="PANTHER" id="PTHR10381:SF11">
    <property type="entry name" value="ATP-DEPENDENT CLP PROTEASE PROTEOLYTIC SUBUNIT, MITOCHONDRIAL"/>
    <property type="match status" value="1"/>
</dbReference>
<evidence type="ECO:0000313" key="2">
    <source>
        <dbReference type="EMBL" id="CAB5226017.1"/>
    </source>
</evidence>
<dbReference type="InterPro" id="IPR029045">
    <property type="entry name" value="ClpP/crotonase-like_dom_sf"/>
</dbReference>
<name>A0A6J7X578_9CAUD</name>
<dbReference type="GO" id="GO:0004252">
    <property type="term" value="F:serine-type endopeptidase activity"/>
    <property type="evidence" value="ECO:0007669"/>
    <property type="project" value="InterPro"/>
</dbReference>
<dbReference type="GO" id="GO:0009368">
    <property type="term" value="C:endopeptidase Clp complex"/>
    <property type="evidence" value="ECO:0007669"/>
    <property type="project" value="TreeGrafter"/>
</dbReference>
<sequence length="195" mass="22689">MIKKYKNTKDTDKDHRIEIADHHIYFYSDITDDTVVELIQLINELERDMLDVHFRTQIPLQYLPIHLHISSEGGDVYAGFNAYHYIVNCKVPVYTYVEGFVASAGTFLSIAGKKRYMQKYATMMVHQVSFSTSQSMTYEKVKDEKVALDMIMNTIQEIYTKHTKIKKKPLTELLKRDAFMDANMALTNNFVDIVL</sequence>
<organism evidence="2">
    <name type="scientific">uncultured Caudovirales phage</name>
    <dbReference type="NCBI Taxonomy" id="2100421"/>
    <lineage>
        <taxon>Viruses</taxon>
        <taxon>Duplodnaviria</taxon>
        <taxon>Heunggongvirae</taxon>
        <taxon>Uroviricota</taxon>
        <taxon>Caudoviricetes</taxon>
        <taxon>Peduoviridae</taxon>
        <taxon>Maltschvirus</taxon>
        <taxon>Maltschvirus maltsch</taxon>
    </lineage>
</organism>
<dbReference type="PRINTS" id="PR00127">
    <property type="entry name" value="CLPPROTEASEP"/>
</dbReference>